<organism evidence="1 2">
    <name type="scientific">Aquimarina algiphila</name>
    <dbReference type="NCBI Taxonomy" id="2047982"/>
    <lineage>
        <taxon>Bacteria</taxon>
        <taxon>Pseudomonadati</taxon>
        <taxon>Bacteroidota</taxon>
        <taxon>Flavobacteriia</taxon>
        <taxon>Flavobacteriales</taxon>
        <taxon>Flavobacteriaceae</taxon>
        <taxon>Aquimarina</taxon>
    </lineage>
</organism>
<dbReference type="AlphaFoldDB" id="A0A554VJ80"/>
<keyword evidence="2" id="KW-1185">Reference proteome</keyword>
<protein>
    <submittedName>
        <fullName evidence="1">Uncharacterized protein</fullName>
    </submittedName>
</protein>
<dbReference type="EMBL" id="VLNR01000028">
    <property type="protein sequence ID" value="TSE07935.1"/>
    <property type="molecule type" value="Genomic_DNA"/>
</dbReference>
<sequence length="151" mass="17641">MEKSKGKDYTDLQQGIDSLIGKFGMPKAIKIIRQLSGTEMVRQHKKQHLELITVFVVSEAFKVFGVKHKEMEGKLTREFKQARMAGYHILSQYTRLTYNEMGKYFEQGKFGAYYHIKKCKEILSVPQFNKSFVGRYEVLEESLIQFMAKIN</sequence>
<dbReference type="Proteomes" id="UP000318833">
    <property type="component" value="Unassembled WGS sequence"/>
</dbReference>
<gene>
    <name evidence="1" type="ORF">FOF46_14520</name>
</gene>
<evidence type="ECO:0000313" key="2">
    <source>
        <dbReference type="Proteomes" id="UP000318833"/>
    </source>
</evidence>
<name>A0A554VJ80_9FLAO</name>
<accession>A0A554VJ80</accession>
<dbReference type="RefSeq" id="WP_143916949.1">
    <property type="nucleotide sequence ID" value="NZ_CANMXV010000043.1"/>
</dbReference>
<comment type="caution">
    <text evidence="1">The sequence shown here is derived from an EMBL/GenBank/DDBJ whole genome shotgun (WGS) entry which is preliminary data.</text>
</comment>
<evidence type="ECO:0000313" key="1">
    <source>
        <dbReference type="EMBL" id="TSE07935.1"/>
    </source>
</evidence>
<proteinExistence type="predicted"/>
<dbReference type="OrthoDB" id="1162197at2"/>
<reference evidence="1 2" key="1">
    <citation type="submission" date="2019-07" db="EMBL/GenBank/DDBJ databases">
        <title>The draft genome sequence of Aquimarina algiphila M91.</title>
        <authorList>
            <person name="Meng X."/>
        </authorList>
    </citation>
    <scope>NUCLEOTIDE SEQUENCE [LARGE SCALE GENOMIC DNA]</scope>
    <source>
        <strain evidence="1 2">M91</strain>
    </source>
</reference>